<sequence length="547" mass="61414">EVNFLGSSGSLRTRTYTGWSPVDEGVTIAWSDLSVSTRIKKRGRFVNKRIINGVSGAIKAGTLVALMGSRQAGTMDVEGDILINGRPIGDYMKYVSGYMHQEDIFVPSLTVLEHMVIMASLKLDRRISAEEKERKIYDILNQLGLGKCGDTRIGGIGQSKALSGGEKKRLAFATELLTDPPVLFCDEPTTGLDSYSARKLVMMLSQMASNGKTILCTIHQPSTDIFAMFSQLILVAEGRIAYMGASSCAIDFFENKELYWWSKLYWLTYRWFTEILRDPSVQILKVIQRIITAVIVGLCCLGTNQYTQSGIQSVQGALFIFVTENTFNPMYSVLAEFPENTPIFLREYKSGLYHSSTYFLSRIISLVSFGYFNLVLPGFVLEPVLFTIITYWLAGLRSTVGAFFMTVFITTLTMNVASACGIMFSNAFDSVPTAMSCLVPFDYTLMVTSGLFIKLSTLPSLLTWTKYLSWLMYATESLSIVQWKGVSNITCETEQDTLPCITEGSIVLEKYSFSEEHLSRDIWIMIFLLLSFYIIGYLCLWWKTKNK</sequence>
<dbReference type="InterPro" id="IPR027417">
    <property type="entry name" value="P-loop_NTPase"/>
</dbReference>
<name>A0AAV8ZLC8_9CUCU</name>
<dbReference type="GO" id="GO:0005886">
    <property type="term" value="C:plasma membrane"/>
    <property type="evidence" value="ECO:0007669"/>
    <property type="project" value="TreeGrafter"/>
</dbReference>
<dbReference type="SUPFAM" id="SSF52540">
    <property type="entry name" value="P-loop containing nucleoside triphosphate hydrolases"/>
    <property type="match status" value="1"/>
</dbReference>
<feature type="non-terminal residue" evidence="9">
    <location>
        <position position="1"/>
    </location>
</feature>
<keyword evidence="10" id="KW-1185">Reference proteome</keyword>
<dbReference type="Gene3D" id="3.40.50.300">
    <property type="entry name" value="P-loop containing nucleotide triphosphate hydrolases"/>
    <property type="match status" value="1"/>
</dbReference>
<keyword evidence="5 7" id="KW-1133">Transmembrane helix</keyword>
<dbReference type="GO" id="GO:0005524">
    <property type="term" value="F:ATP binding"/>
    <property type="evidence" value="ECO:0007669"/>
    <property type="project" value="InterPro"/>
</dbReference>
<comment type="caution">
    <text evidence="9">The sequence shown here is derived from an EMBL/GenBank/DDBJ whole genome shotgun (WGS) entry which is preliminary data.</text>
</comment>
<dbReference type="PANTHER" id="PTHR48041">
    <property type="entry name" value="ABC TRANSPORTER G FAMILY MEMBER 28"/>
    <property type="match status" value="1"/>
</dbReference>
<protein>
    <recommendedName>
        <fullName evidence="8">ABC transporter domain-containing protein</fullName>
    </recommendedName>
</protein>
<dbReference type="GO" id="GO:0016887">
    <property type="term" value="F:ATP hydrolysis activity"/>
    <property type="evidence" value="ECO:0007669"/>
    <property type="project" value="InterPro"/>
</dbReference>
<dbReference type="Proteomes" id="UP001162156">
    <property type="component" value="Unassembled WGS sequence"/>
</dbReference>
<evidence type="ECO:0000256" key="4">
    <source>
        <dbReference type="ARBA" id="ARBA00022692"/>
    </source>
</evidence>
<evidence type="ECO:0000259" key="8">
    <source>
        <dbReference type="PROSITE" id="PS50893"/>
    </source>
</evidence>
<dbReference type="PANTHER" id="PTHR48041:SF139">
    <property type="entry name" value="PROTEIN SCARLET"/>
    <property type="match status" value="1"/>
</dbReference>
<dbReference type="PROSITE" id="PS00211">
    <property type="entry name" value="ABC_TRANSPORTER_1"/>
    <property type="match status" value="1"/>
</dbReference>
<keyword evidence="3" id="KW-0813">Transport</keyword>
<comment type="subcellular location">
    <subcellularLocation>
        <location evidence="1">Membrane</location>
        <topology evidence="1">Multi-pass membrane protein</topology>
    </subcellularLocation>
</comment>
<dbReference type="InterPro" id="IPR017871">
    <property type="entry name" value="ABC_transporter-like_CS"/>
</dbReference>
<dbReference type="GO" id="GO:0030659">
    <property type="term" value="C:cytoplasmic vesicle membrane"/>
    <property type="evidence" value="ECO:0007669"/>
    <property type="project" value="TreeGrafter"/>
</dbReference>
<evidence type="ECO:0000256" key="3">
    <source>
        <dbReference type="ARBA" id="ARBA00022448"/>
    </source>
</evidence>
<dbReference type="Pfam" id="PF01061">
    <property type="entry name" value="ABC2_membrane"/>
    <property type="match status" value="1"/>
</dbReference>
<dbReference type="Pfam" id="PF00005">
    <property type="entry name" value="ABC_tran"/>
    <property type="match status" value="1"/>
</dbReference>
<keyword evidence="4 7" id="KW-0812">Transmembrane</keyword>
<feature type="transmembrane region" description="Helical" evidence="7">
    <location>
        <begin position="400"/>
        <end position="424"/>
    </location>
</feature>
<dbReference type="AlphaFoldDB" id="A0AAV8ZLC8"/>
<feature type="transmembrane region" description="Helical" evidence="7">
    <location>
        <begin position="371"/>
        <end position="394"/>
    </location>
</feature>
<dbReference type="InterPro" id="IPR050352">
    <property type="entry name" value="ABCG_transporters"/>
</dbReference>
<dbReference type="PROSITE" id="PS50893">
    <property type="entry name" value="ABC_TRANSPORTER_2"/>
    <property type="match status" value="1"/>
</dbReference>
<dbReference type="InterPro" id="IPR013525">
    <property type="entry name" value="ABC2_TM"/>
</dbReference>
<gene>
    <name evidence="9" type="ORF">NQ314_004891</name>
</gene>
<dbReference type="GO" id="GO:0140359">
    <property type="term" value="F:ABC-type transporter activity"/>
    <property type="evidence" value="ECO:0007669"/>
    <property type="project" value="InterPro"/>
</dbReference>
<keyword evidence="6 7" id="KW-0472">Membrane</keyword>
<evidence type="ECO:0000256" key="6">
    <source>
        <dbReference type="ARBA" id="ARBA00023136"/>
    </source>
</evidence>
<evidence type="ECO:0000313" key="10">
    <source>
        <dbReference type="Proteomes" id="UP001162156"/>
    </source>
</evidence>
<accession>A0AAV8ZLC8</accession>
<evidence type="ECO:0000256" key="1">
    <source>
        <dbReference type="ARBA" id="ARBA00004141"/>
    </source>
</evidence>
<evidence type="ECO:0000256" key="7">
    <source>
        <dbReference type="SAM" id="Phobius"/>
    </source>
</evidence>
<evidence type="ECO:0000256" key="2">
    <source>
        <dbReference type="ARBA" id="ARBA00005814"/>
    </source>
</evidence>
<reference evidence="9" key="1">
    <citation type="journal article" date="2023" name="Insect Mol. Biol.">
        <title>Genome sequencing provides insights into the evolution of gene families encoding plant cell wall-degrading enzymes in longhorned beetles.</title>
        <authorList>
            <person name="Shin N.R."/>
            <person name="Okamura Y."/>
            <person name="Kirsch R."/>
            <person name="Pauchet Y."/>
        </authorList>
    </citation>
    <scope>NUCLEOTIDE SEQUENCE</scope>
    <source>
        <strain evidence="9">RBIC_L_NR</strain>
    </source>
</reference>
<feature type="domain" description="ABC transporter" evidence="8">
    <location>
        <begin position="28"/>
        <end position="262"/>
    </location>
</feature>
<organism evidence="9 10">
    <name type="scientific">Rhamnusium bicolor</name>
    <dbReference type="NCBI Taxonomy" id="1586634"/>
    <lineage>
        <taxon>Eukaryota</taxon>
        <taxon>Metazoa</taxon>
        <taxon>Ecdysozoa</taxon>
        <taxon>Arthropoda</taxon>
        <taxon>Hexapoda</taxon>
        <taxon>Insecta</taxon>
        <taxon>Pterygota</taxon>
        <taxon>Neoptera</taxon>
        <taxon>Endopterygota</taxon>
        <taxon>Coleoptera</taxon>
        <taxon>Polyphaga</taxon>
        <taxon>Cucujiformia</taxon>
        <taxon>Chrysomeloidea</taxon>
        <taxon>Cerambycidae</taxon>
        <taxon>Lepturinae</taxon>
        <taxon>Rhagiini</taxon>
        <taxon>Rhamnusium</taxon>
    </lineage>
</organism>
<dbReference type="EMBL" id="JANEYF010001344">
    <property type="protein sequence ID" value="KAJ8964586.1"/>
    <property type="molecule type" value="Genomic_DNA"/>
</dbReference>
<feature type="transmembrane region" description="Helical" evidence="7">
    <location>
        <begin position="522"/>
        <end position="542"/>
    </location>
</feature>
<evidence type="ECO:0000313" key="9">
    <source>
        <dbReference type="EMBL" id="KAJ8964586.1"/>
    </source>
</evidence>
<dbReference type="InterPro" id="IPR003439">
    <property type="entry name" value="ABC_transporter-like_ATP-bd"/>
</dbReference>
<proteinExistence type="inferred from homology"/>
<comment type="similarity">
    <text evidence="2">Belongs to the ABC transporter superfamily. ABCG family. Eye pigment precursor importer (TC 3.A.1.204) subfamily.</text>
</comment>
<evidence type="ECO:0000256" key="5">
    <source>
        <dbReference type="ARBA" id="ARBA00022989"/>
    </source>
</evidence>